<evidence type="ECO:0000256" key="3">
    <source>
        <dbReference type="ARBA" id="ARBA00022490"/>
    </source>
</evidence>
<evidence type="ECO:0000256" key="8">
    <source>
        <dbReference type="ARBA" id="ARBA00023198"/>
    </source>
</evidence>
<evidence type="ECO:0000256" key="6">
    <source>
        <dbReference type="ARBA" id="ARBA00022859"/>
    </source>
</evidence>
<dbReference type="GO" id="GO:0043130">
    <property type="term" value="F:ubiquitin binding"/>
    <property type="evidence" value="ECO:0007669"/>
    <property type="project" value="InterPro"/>
</dbReference>
<dbReference type="InterPro" id="IPR041799">
    <property type="entry name" value="TOLIP_CUE"/>
</dbReference>
<keyword evidence="6" id="KW-0391">Immunity</keyword>
<dbReference type="GO" id="GO:0006914">
    <property type="term" value="P:autophagy"/>
    <property type="evidence" value="ECO:0007669"/>
    <property type="project" value="UniProtKB-KW"/>
</dbReference>
<name>A0A6L2PQQ1_COPFO</name>
<comment type="subcellular location">
    <subcellularLocation>
        <location evidence="1">Cytoplasm</location>
    </subcellularLocation>
</comment>
<dbReference type="PROSITE" id="PS51140">
    <property type="entry name" value="CUE"/>
    <property type="match status" value="1"/>
</dbReference>
<dbReference type="Gene3D" id="1.10.8.10">
    <property type="entry name" value="DNA helicase RuvA subunit, C-terminal domain"/>
    <property type="match status" value="1"/>
</dbReference>
<evidence type="ECO:0000313" key="11">
    <source>
        <dbReference type="EMBL" id="GFG33900.1"/>
    </source>
</evidence>
<organism evidence="11 12">
    <name type="scientific">Coptotermes formosanus</name>
    <name type="common">Formosan subterranean termite</name>
    <dbReference type="NCBI Taxonomy" id="36987"/>
    <lineage>
        <taxon>Eukaryota</taxon>
        <taxon>Metazoa</taxon>
        <taxon>Ecdysozoa</taxon>
        <taxon>Arthropoda</taxon>
        <taxon>Hexapoda</taxon>
        <taxon>Insecta</taxon>
        <taxon>Pterygota</taxon>
        <taxon>Neoptera</taxon>
        <taxon>Polyneoptera</taxon>
        <taxon>Dictyoptera</taxon>
        <taxon>Blattodea</taxon>
        <taxon>Blattoidea</taxon>
        <taxon>Termitoidae</taxon>
        <taxon>Rhinotermitidae</taxon>
        <taxon>Coptotermes</taxon>
    </lineage>
</organism>
<proteinExistence type="inferred from homology"/>
<dbReference type="GO" id="GO:0006511">
    <property type="term" value="P:ubiquitin-dependent protein catabolic process"/>
    <property type="evidence" value="ECO:0007669"/>
    <property type="project" value="TreeGrafter"/>
</dbReference>
<dbReference type="Pfam" id="PF00168">
    <property type="entry name" value="C2"/>
    <property type="match status" value="1"/>
</dbReference>
<evidence type="ECO:0000256" key="5">
    <source>
        <dbReference type="ARBA" id="ARBA00022737"/>
    </source>
</evidence>
<dbReference type="Gene3D" id="2.60.40.150">
    <property type="entry name" value="C2 domain"/>
    <property type="match status" value="1"/>
</dbReference>
<evidence type="ECO:0008006" key="13">
    <source>
        <dbReference type="Google" id="ProtNLM"/>
    </source>
</evidence>
<dbReference type="PANTHER" id="PTHR16461">
    <property type="entry name" value="TOLL-INTERACTING PROTEIN"/>
    <property type="match status" value="1"/>
</dbReference>
<feature type="domain" description="C2" evidence="9">
    <location>
        <begin position="63"/>
        <end position="181"/>
    </location>
</feature>
<evidence type="ECO:0000256" key="1">
    <source>
        <dbReference type="ARBA" id="ARBA00004496"/>
    </source>
</evidence>
<evidence type="ECO:0000256" key="4">
    <source>
        <dbReference type="ARBA" id="ARBA00022588"/>
    </source>
</evidence>
<protein>
    <recommendedName>
        <fullName evidence="13">C2 domain-containing protein</fullName>
    </recommendedName>
</protein>
<reference evidence="12" key="1">
    <citation type="submission" date="2020-01" db="EMBL/GenBank/DDBJ databases">
        <title>Draft genome sequence of the Termite Coptotermes fromosanus.</title>
        <authorList>
            <person name="Itakura S."/>
            <person name="Yosikawa Y."/>
            <person name="Umezawa K."/>
        </authorList>
    </citation>
    <scope>NUCLEOTIDE SEQUENCE [LARGE SCALE GENOMIC DNA]</scope>
</reference>
<dbReference type="Proteomes" id="UP000502823">
    <property type="component" value="Unassembled WGS sequence"/>
</dbReference>
<dbReference type="GO" id="GO:0005737">
    <property type="term" value="C:cytoplasm"/>
    <property type="evidence" value="ECO:0007669"/>
    <property type="project" value="UniProtKB-SubCell"/>
</dbReference>
<evidence type="ECO:0000259" key="9">
    <source>
        <dbReference type="PROSITE" id="PS50004"/>
    </source>
</evidence>
<keyword evidence="5" id="KW-0677">Repeat</keyword>
<evidence type="ECO:0000256" key="7">
    <source>
        <dbReference type="ARBA" id="ARBA00023006"/>
    </source>
</evidence>
<dbReference type="OrthoDB" id="9942608at2759"/>
<comment type="caution">
    <text evidence="11">The sequence shown here is derived from an EMBL/GenBank/DDBJ whole genome shotgun (WGS) entry which is preliminary data.</text>
</comment>
<keyword evidence="12" id="KW-1185">Reference proteome</keyword>
<dbReference type="InterPro" id="IPR035892">
    <property type="entry name" value="C2_domain_sf"/>
</dbReference>
<dbReference type="Pfam" id="PF02845">
    <property type="entry name" value="CUE"/>
    <property type="match status" value="1"/>
</dbReference>
<dbReference type="InterPro" id="IPR009060">
    <property type="entry name" value="UBA-like_sf"/>
</dbReference>
<dbReference type="PROSITE" id="PS50004">
    <property type="entry name" value="C2"/>
    <property type="match status" value="1"/>
</dbReference>
<keyword evidence="3" id="KW-0963">Cytoplasm</keyword>
<keyword evidence="7" id="KW-0072">Autophagy</keyword>
<sequence length="310" mass="34217">MAPSGSKLSTCRSQFYHQGLVREGSVACKYMLVVIVFVGTLPPDFLRITAVSQQQQEAADQQAALALQQQLVGVPYAHGAAGRLSITVAQAKLVKNYGMTRMDPYVRLRVGHCVYETHTDPNGGKNPRWNKVVQCLLPQGVTSIYLEIYDECSFTMDELIAWAHIPISQAVLNGETHEDWFPLSGKQGEGVEGMINLVLSYSLAPAQPSYALYPSVGPVVMVPTPVYGMRPSYAPVSVYTAPPAQPAQPIQPPQLSEQELKQVVWHVGFLFIFQIEEMFPNMDKEVIKSVFEANRGNKDGTVNSLLQMCE</sequence>
<evidence type="ECO:0000313" key="12">
    <source>
        <dbReference type="Proteomes" id="UP000502823"/>
    </source>
</evidence>
<dbReference type="InParanoid" id="A0A6L2PQQ1"/>
<keyword evidence="4" id="KW-0399">Innate immunity</keyword>
<dbReference type="SMART" id="SM00546">
    <property type="entry name" value="CUE"/>
    <property type="match status" value="1"/>
</dbReference>
<keyword evidence="8" id="KW-0395">Inflammatory response</keyword>
<dbReference type="FunFam" id="2.60.40.150:FF:000055">
    <property type="entry name" value="Toll-interacting protein-like Protein"/>
    <property type="match status" value="1"/>
</dbReference>
<evidence type="ECO:0000256" key="2">
    <source>
        <dbReference type="ARBA" id="ARBA00009278"/>
    </source>
</evidence>
<dbReference type="AlphaFoldDB" id="A0A6L2PQQ1"/>
<dbReference type="SMART" id="SM00239">
    <property type="entry name" value="C2"/>
    <property type="match status" value="1"/>
</dbReference>
<dbReference type="GO" id="GO:0045087">
    <property type="term" value="P:innate immune response"/>
    <property type="evidence" value="ECO:0007669"/>
    <property type="project" value="UniProtKB-KW"/>
</dbReference>
<dbReference type="GO" id="GO:0031624">
    <property type="term" value="F:ubiquitin conjugating enzyme binding"/>
    <property type="evidence" value="ECO:0007669"/>
    <property type="project" value="TreeGrafter"/>
</dbReference>
<dbReference type="InterPro" id="IPR003892">
    <property type="entry name" value="CUE"/>
</dbReference>
<dbReference type="CDD" id="cd14363">
    <property type="entry name" value="CUE_TOLIP"/>
    <property type="match status" value="1"/>
</dbReference>
<gene>
    <name evidence="11" type="ORF">Cfor_07147</name>
</gene>
<dbReference type="PANTHER" id="PTHR16461:SF5">
    <property type="entry name" value="TOLL-INTERACTING PROTEIN"/>
    <property type="match status" value="1"/>
</dbReference>
<dbReference type="SUPFAM" id="SSF49562">
    <property type="entry name" value="C2 domain (Calcium/lipid-binding domain, CaLB)"/>
    <property type="match status" value="1"/>
</dbReference>
<dbReference type="InterPro" id="IPR037301">
    <property type="entry name" value="Tollip_C2"/>
</dbReference>
<evidence type="ECO:0000259" key="10">
    <source>
        <dbReference type="PROSITE" id="PS51140"/>
    </source>
</evidence>
<dbReference type="FunFam" id="1.10.8.10:FF:000036">
    <property type="entry name" value="Toll-interacting protein-like Protein"/>
    <property type="match status" value="1"/>
</dbReference>
<feature type="domain" description="CUE" evidence="10">
    <location>
        <begin position="267"/>
        <end position="310"/>
    </location>
</feature>
<dbReference type="InterPro" id="IPR000008">
    <property type="entry name" value="C2_dom"/>
</dbReference>
<dbReference type="CDD" id="cd04016">
    <property type="entry name" value="C2_Tollip"/>
    <property type="match status" value="1"/>
</dbReference>
<dbReference type="SUPFAM" id="SSF46934">
    <property type="entry name" value="UBA-like"/>
    <property type="match status" value="1"/>
</dbReference>
<dbReference type="EMBL" id="BLKM01000460">
    <property type="protein sequence ID" value="GFG33900.1"/>
    <property type="molecule type" value="Genomic_DNA"/>
</dbReference>
<accession>A0A6L2PQQ1</accession>
<comment type="similarity">
    <text evidence="2">Belongs to the tollip family.</text>
</comment>